<dbReference type="AlphaFoldDB" id="A0ABD0RBZ1"/>
<evidence type="ECO:0000313" key="2">
    <source>
        <dbReference type="EMBL" id="KAL0196058.1"/>
    </source>
</evidence>
<feature type="compositionally biased region" description="Low complexity" evidence="1">
    <location>
        <begin position="1"/>
        <end position="12"/>
    </location>
</feature>
<feature type="region of interest" description="Disordered" evidence="1">
    <location>
        <begin position="1"/>
        <end position="33"/>
    </location>
</feature>
<reference evidence="2 3" key="1">
    <citation type="submission" date="2024-05" db="EMBL/GenBank/DDBJ databases">
        <title>Genome sequencing and assembly of Indian major carp, Cirrhinus mrigala (Hamilton, 1822).</title>
        <authorList>
            <person name="Mohindra V."/>
            <person name="Chowdhury L.M."/>
            <person name="Lal K."/>
            <person name="Jena J.K."/>
        </authorList>
    </citation>
    <scope>NUCLEOTIDE SEQUENCE [LARGE SCALE GENOMIC DNA]</scope>
    <source>
        <strain evidence="2">CM1030</strain>
        <tissue evidence="2">Blood</tissue>
    </source>
</reference>
<keyword evidence="3" id="KW-1185">Reference proteome</keyword>
<proteinExistence type="predicted"/>
<gene>
    <name evidence="2" type="ORF">M9458_009630</name>
</gene>
<protein>
    <submittedName>
        <fullName evidence="2">Uncharacterized protein</fullName>
    </submittedName>
</protein>
<feature type="non-terminal residue" evidence="2">
    <location>
        <position position="1"/>
    </location>
</feature>
<organism evidence="2 3">
    <name type="scientific">Cirrhinus mrigala</name>
    <name type="common">Mrigala</name>
    <dbReference type="NCBI Taxonomy" id="683832"/>
    <lineage>
        <taxon>Eukaryota</taxon>
        <taxon>Metazoa</taxon>
        <taxon>Chordata</taxon>
        <taxon>Craniata</taxon>
        <taxon>Vertebrata</taxon>
        <taxon>Euteleostomi</taxon>
        <taxon>Actinopterygii</taxon>
        <taxon>Neopterygii</taxon>
        <taxon>Teleostei</taxon>
        <taxon>Ostariophysi</taxon>
        <taxon>Cypriniformes</taxon>
        <taxon>Cyprinidae</taxon>
        <taxon>Labeoninae</taxon>
        <taxon>Labeonini</taxon>
        <taxon>Cirrhinus</taxon>
    </lineage>
</organism>
<feature type="region of interest" description="Disordered" evidence="1">
    <location>
        <begin position="47"/>
        <end position="66"/>
    </location>
</feature>
<feature type="non-terminal residue" evidence="2">
    <location>
        <position position="66"/>
    </location>
</feature>
<sequence length="66" mass="7024">MSSAASSGSYPGSRERSETHHPSGQEPTPATVRPTWVRVCAHHTGCGAESSRPSLQQLQCAVPEHI</sequence>
<dbReference type="EMBL" id="JAMKFB020000004">
    <property type="protein sequence ID" value="KAL0196058.1"/>
    <property type="molecule type" value="Genomic_DNA"/>
</dbReference>
<evidence type="ECO:0000313" key="3">
    <source>
        <dbReference type="Proteomes" id="UP001529510"/>
    </source>
</evidence>
<name>A0ABD0RBZ1_CIRMR</name>
<evidence type="ECO:0000256" key="1">
    <source>
        <dbReference type="SAM" id="MobiDB-lite"/>
    </source>
</evidence>
<feature type="compositionally biased region" description="Basic and acidic residues" evidence="1">
    <location>
        <begin position="13"/>
        <end position="23"/>
    </location>
</feature>
<accession>A0ABD0RBZ1</accession>
<dbReference type="Proteomes" id="UP001529510">
    <property type="component" value="Unassembled WGS sequence"/>
</dbReference>
<comment type="caution">
    <text evidence="2">The sequence shown here is derived from an EMBL/GenBank/DDBJ whole genome shotgun (WGS) entry which is preliminary data.</text>
</comment>